<gene>
    <name evidence="4" type="ORF">Cboi02_000283200</name>
</gene>
<evidence type="ECO:0000256" key="2">
    <source>
        <dbReference type="SAM" id="MobiDB-lite"/>
    </source>
</evidence>
<dbReference type="InterPro" id="IPR027075">
    <property type="entry name" value="CPSF2"/>
</dbReference>
<dbReference type="InterPro" id="IPR025069">
    <property type="entry name" value="Cpsf2_C"/>
</dbReference>
<accession>A0A9W6SZ27</accession>
<comment type="caution">
    <text evidence="4">The sequence shown here is derived from an EMBL/GenBank/DDBJ whole genome shotgun (WGS) entry which is preliminary data.</text>
</comment>
<evidence type="ECO:0000256" key="1">
    <source>
        <dbReference type="RuleBase" id="RU365006"/>
    </source>
</evidence>
<feature type="domain" description="Cleavage and polyadenylation specificity factor 2 C-terminal" evidence="3">
    <location>
        <begin position="39"/>
        <end position="196"/>
    </location>
</feature>
<evidence type="ECO:0000313" key="5">
    <source>
        <dbReference type="Proteomes" id="UP001165120"/>
    </source>
</evidence>
<protein>
    <recommendedName>
        <fullName evidence="1">Cleavage and polyadenylation specificity factor subunit 2</fullName>
    </recommendedName>
    <alternativeName>
        <fullName evidence="1">Cleavage and polyadenylation specificity factor 100 kDa subunit</fullName>
    </alternativeName>
</protein>
<feature type="compositionally biased region" description="Acidic residues" evidence="2">
    <location>
        <begin position="87"/>
        <end position="104"/>
    </location>
</feature>
<dbReference type="PANTHER" id="PTHR45922:SF1">
    <property type="entry name" value="CLEAVAGE AND POLYADENYLATION SPECIFICITY FACTOR SUBUNIT 2"/>
    <property type="match status" value="1"/>
</dbReference>
<dbReference type="EMBL" id="BSXN01000893">
    <property type="protein sequence ID" value="GME70416.1"/>
    <property type="molecule type" value="Genomic_DNA"/>
</dbReference>
<evidence type="ECO:0000313" key="4">
    <source>
        <dbReference type="EMBL" id="GME70416.1"/>
    </source>
</evidence>
<dbReference type="Pfam" id="PF13299">
    <property type="entry name" value="CPSF100_C"/>
    <property type="match status" value="1"/>
</dbReference>
<keyword evidence="1" id="KW-0694">RNA-binding</keyword>
<organism evidence="4 5">
    <name type="scientific">Candida boidinii</name>
    <name type="common">Yeast</name>
    <dbReference type="NCBI Taxonomy" id="5477"/>
    <lineage>
        <taxon>Eukaryota</taxon>
        <taxon>Fungi</taxon>
        <taxon>Dikarya</taxon>
        <taxon>Ascomycota</taxon>
        <taxon>Saccharomycotina</taxon>
        <taxon>Pichiomycetes</taxon>
        <taxon>Pichiales</taxon>
        <taxon>Pichiaceae</taxon>
        <taxon>Ogataea</taxon>
        <taxon>Ogataea/Candida clade</taxon>
    </lineage>
</organism>
<dbReference type="GO" id="GO:0006397">
    <property type="term" value="P:mRNA processing"/>
    <property type="evidence" value="ECO:0007669"/>
    <property type="project" value="UniProtKB-KW"/>
</dbReference>
<dbReference type="GO" id="GO:0003723">
    <property type="term" value="F:RNA binding"/>
    <property type="evidence" value="ECO:0007669"/>
    <property type="project" value="UniProtKB-KW"/>
</dbReference>
<comment type="similarity">
    <text evidence="1">Belongs to the metallo-beta-lactamase superfamily. RNA-metabolizing metallo-beta-lactamase-like family. CPSF2/YSH1 subfamily.</text>
</comment>
<dbReference type="Proteomes" id="UP001165120">
    <property type="component" value="Unassembled WGS sequence"/>
</dbReference>
<keyword evidence="5" id="KW-1185">Reference proteome</keyword>
<dbReference type="AlphaFoldDB" id="A0A9W6SZ27"/>
<keyword evidence="1" id="KW-0507">mRNA processing</keyword>
<sequence>MLYSDSTYNYRNGILGTEYLVAKFNKVVNLGNVITSYEIQLNEKLDRSLHWQKITGGFSVAHVVGIVGAKSLTSADGGKKKVKEITDGENADADEDAKEDEDQDGSEFRKVYVLEPLDNNATSLNSYNKLAIGDIKLTELRNKLLNMKHNAEFKGDGTLVIDGQVAVRKITEGNIVVDGGASKLFYEVRELVQEMLAYV</sequence>
<name>A0A9W6SZ27_CANBO</name>
<feature type="region of interest" description="Disordered" evidence="2">
    <location>
        <begin position="79"/>
        <end position="104"/>
    </location>
</feature>
<evidence type="ECO:0000259" key="3">
    <source>
        <dbReference type="Pfam" id="PF13299"/>
    </source>
</evidence>
<keyword evidence="1" id="KW-0539">Nucleus</keyword>
<reference evidence="4" key="1">
    <citation type="submission" date="2023-04" db="EMBL/GenBank/DDBJ databases">
        <title>Candida boidinii NBRC 10035.</title>
        <authorList>
            <person name="Ichikawa N."/>
            <person name="Sato H."/>
            <person name="Tonouchi N."/>
        </authorList>
    </citation>
    <scope>NUCLEOTIDE SEQUENCE</scope>
    <source>
        <strain evidence="4">NBRC 10035</strain>
    </source>
</reference>
<dbReference type="GO" id="GO:0005847">
    <property type="term" value="C:mRNA cleavage and polyadenylation specificity factor complex"/>
    <property type="evidence" value="ECO:0007669"/>
    <property type="project" value="InterPro"/>
</dbReference>
<dbReference type="PANTHER" id="PTHR45922">
    <property type="entry name" value="CLEAVAGE AND POLYADENYLATION SPECIFICITY FACTOR SUBUNIT 2"/>
    <property type="match status" value="1"/>
</dbReference>
<proteinExistence type="inferred from homology"/>
<comment type="subcellular location">
    <subcellularLocation>
        <location evidence="1">Nucleus</location>
    </subcellularLocation>
</comment>